<accession>A0ABU5VSR2</accession>
<keyword evidence="1" id="KW-0732">Signal</keyword>
<name>A0ABU5VSR2_9BACT</name>
<proteinExistence type="predicted"/>
<dbReference type="RefSeq" id="WP_323575768.1">
    <property type="nucleotide sequence ID" value="NZ_JAYGJQ010000001.1"/>
</dbReference>
<dbReference type="EMBL" id="JAYGJQ010000001">
    <property type="protein sequence ID" value="MEA9356092.1"/>
    <property type="molecule type" value="Genomic_DNA"/>
</dbReference>
<evidence type="ECO:0000313" key="2">
    <source>
        <dbReference type="EMBL" id="MEA9356092.1"/>
    </source>
</evidence>
<protein>
    <submittedName>
        <fullName evidence="2">Uncharacterized protein</fullName>
    </submittedName>
</protein>
<evidence type="ECO:0000256" key="1">
    <source>
        <dbReference type="SAM" id="SignalP"/>
    </source>
</evidence>
<reference evidence="2 3" key="1">
    <citation type="submission" date="2023-11" db="EMBL/GenBank/DDBJ databases">
        <title>A Novel Polar Bacteriovorax (B. antarcticus) Isolated from the Biocrust in Antarctica.</title>
        <authorList>
            <person name="Mun W."/>
            <person name="Choi S.Y."/>
            <person name="Mitchell R.J."/>
        </authorList>
    </citation>
    <scope>NUCLEOTIDE SEQUENCE [LARGE SCALE GENOMIC DNA]</scope>
    <source>
        <strain evidence="2 3">PP10</strain>
    </source>
</reference>
<organism evidence="2 3">
    <name type="scientific">Bacteriovorax antarcticus</name>
    <dbReference type="NCBI Taxonomy" id="3088717"/>
    <lineage>
        <taxon>Bacteria</taxon>
        <taxon>Pseudomonadati</taxon>
        <taxon>Bdellovibrionota</taxon>
        <taxon>Bacteriovoracia</taxon>
        <taxon>Bacteriovoracales</taxon>
        <taxon>Bacteriovoracaceae</taxon>
        <taxon>Bacteriovorax</taxon>
    </lineage>
</organism>
<keyword evidence="3" id="KW-1185">Reference proteome</keyword>
<feature type="signal peptide" evidence="1">
    <location>
        <begin position="1"/>
        <end position="20"/>
    </location>
</feature>
<gene>
    <name evidence="2" type="ORF">SHI21_07765</name>
</gene>
<feature type="chain" id="PRO_5045254345" evidence="1">
    <location>
        <begin position="21"/>
        <end position="165"/>
    </location>
</feature>
<comment type="caution">
    <text evidence="2">The sequence shown here is derived from an EMBL/GenBank/DDBJ whole genome shotgun (WGS) entry which is preliminary data.</text>
</comment>
<sequence length="165" mass="17763">MKKVLLLAGITTALSLNAFASDFEHPSKLKWGSKFSNYACSDFDNQESDEPALFAEHNVLFQELGVKDGGMAYGTLNAMYGAGIECEYVVKLARHKEDESLSFSESRHTPGANCVAGAAALDSFFSKGLNYKQGGGGHTNLSFEVRGSNDGGCAGNVFLQFTRTR</sequence>
<dbReference type="Proteomes" id="UP001302274">
    <property type="component" value="Unassembled WGS sequence"/>
</dbReference>
<evidence type="ECO:0000313" key="3">
    <source>
        <dbReference type="Proteomes" id="UP001302274"/>
    </source>
</evidence>